<dbReference type="PROSITE" id="PS50158">
    <property type="entry name" value="ZF_CCHC"/>
    <property type="match status" value="1"/>
</dbReference>
<dbReference type="InterPro" id="IPR001878">
    <property type="entry name" value="Znf_CCHC"/>
</dbReference>
<gene>
    <name evidence="1" type="ORF">CGI_10020116</name>
</gene>
<name>K1RQH6_MAGGI</name>
<dbReference type="GO" id="GO:0008270">
    <property type="term" value="F:zinc ion binding"/>
    <property type="evidence" value="ECO:0007669"/>
    <property type="project" value="InterPro"/>
</dbReference>
<dbReference type="HOGENOM" id="CLU_134618_0_0_1"/>
<proteinExistence type="predicted"/>
<organism evidence="1">
    <name type="scientific">Magallana gigas</name>
    <name type="common">Pacific oyster</name>
    <name type="synonym">Crassostrea gigas</name>
    <dbReference type="NCBI Taxonomy" id="29159"/>
    <lineage>
        <taxon>Eukaryota</taxon>
        <taxon>Metazoa</taxon>
        <taxon>Spiralia</taxon>
        <taxon>Lophotrochozoa</taxon>
        <taxon>Mollusca</taxon>
        <taxon>Bivalvia</taxon>
        <taxon>Autobranchia</taxon>
        <taxon>Pteriomorphia</taxon>
        <taxon>Ostreida</taxon>
        <taxon>Ostreoidea</taxon>
        <taxon>Ostreidae</taxon>
        <taxon>Magallana</taxon>
    </lineage>
</organism>
<dbReference type="InParanoid" id="K1RQH6"/>
<evidence type="ECO:0000313" key="1">
    <source>
        <dbReference type="EMBL" id="EKC36571.1"/>
    </source>
</evidence>
<sequence>MEYSFRPQWRQKKFSFPSCQRPVCGRCGNVHPNVLCFAFNQRCYRCHRIGHYSRMCFTQMKKPTKCVEKEAGLGRKKTRDMKRLCKYLENKRTLRELPFNSIRNNQFHSLFDTSSILRTELHNIKIQLRKSDLLTKSMAENLQRAKSENARLQSERCEIQSFGLYLIIV</sequence>
<dbReference type="EMBL" id="JH816315">
    <property type="protein sequence ID" value="EKC36571.1"/>
    <property type="molecule type" value="Genomic_DNA"/>
</dbReference>
<dbReference type="AlphaFoldDB" id="K1RQH6"/>
<dbReference type="GO" id="GO:0003676">
    <property type="term" value="F:nucleic acid binding"/>
    <property type="evidence" value="ECO:0007669"/>
    <property type="project" value="InterPro"/>
</dbReference>
<accession>K1RQH6</accession>
<reference evidence="1" key="1">
    <citation type="journal article" date="2012" name="Nature">
        <title>The oyster genome reveals stress adaptation and complexity of shell formation.</title>
        <authorList>
            <person name="Zhang G."/>
            <person name="Fang X."/>
            <person name="Guo X."/>
            <person name="Li L."/>
            <person name="Luo R."/>
            <person name="Xu F."/>
            <person name="Yang P."/>
            <person name="Zhang L."/>
            <person name="Wang X."/>
            <person name="Qi H."/>
            <person name="Xiong Z."/>
            <person name="Que H."/>
            <person name="Xie Y."/>
            <person name="Holland P.W."/>
            <person name="Paps J."/>
            <person name="Zhu Y."/>
            <person name="Wu F."/>
            <person name="Chen Y."/>
            <person name="Wang J."/>
            <person name="Peng C."/>
            <person name="Meng J."/>
            <person name="Yang L."/>
            <person name="Liu J."/>
            <person name="Wen B."/>
            <person name="Zhang N."/>
            <person name="Huang Z."/>
            <person name="Zhu Q."/>
            <person name="Feng Y."/>
            <person name="Mount A."/>
            <person name="Hedgecock D."/>
            <person name="Xu Z."/>
            <person name="Liu Y."/>
            <person name="Domazet-Loso T."/>
            <person name="Du Y."/>
            <person name="Sun X."/>
            <person name="Zhang S."/>
            <person name="Liu B."/>
            <person name="Cheng P."/>
            <person name="Jiang X."/>
            <person name="Li J."/>
            <person name="Fan D."/>
            <person name="Wang W."/>
            <person name="Fu W."/>
            <person name="Wang T."/>
            <person name="Wang B."/>
            <person name="Zhang J."/>
            <person name="Peng Z."/>
            <person name="Li Y."/>
            <person name="Li N."/>
            <person name="Wang J."/>
            <person name="Chen M."/>
            <person name="He Y."/>
            <person name="Tan F."/>
            <person name="Song X."/>
            <person name="Zheng Q."/>
            <person name="Huang R."/>
            <person name="Yang H."/>
            <person name="Du X."/>
            <person name="Chen L."/>
            <person name="Yang M."/>
            <person name="Gaffney P.M."/>
            <person name="Wang S."/>
            <person name="Luo L."/>
            <person name="She Z."/>
            <person name="Ming Y."/>
            <person name="Huang W."/>
            <person name="Zhang S."/>
            <person name="Huang B."/>
            <person name="Zhang Y."/>
            <person name="Qu T."/>
            <person name="Ni P."/>
            <person name="Miao G."/>
            <person name="Wang J."/>
            <person name="Wang Q."/>
            <person name="Steinberg C.E."/>
            <person name="Wang H."/>
            <person name="Li N."/>
            <person name="Qian L."/>
            <person name="Zhang G."/>
            <person name="Li Y."/>
            <person name="Yang H."/>
            <person name="Liu X."/>
            <person name="Wang J."/>
            <person name="Yin Y."/>
            <person name="Wang J."/>
        </authorList>
    </citation>
    <scope>NUCLEOTIDE SEQUENCE [LARGE SCALE GENOMIC DNA]</scope>
    <source>
        <strain evidence="1">05x7-T-G4-1.051#20</strain>
    </source>
</reference>
<protein>
    <submittedName>
        <fullName evidence="1">Uncharacterized protein</fullName>
    </submittedName>
</protein>